<feature type="compositionally biased region" description="Pro residues" evidence="1">
    <location>
        <begin position="213"/>
        <end position="226"/>
    </location>
</feature>
<dbReference type="RefSeq" id="XP_060051758.1">
    <property type="nucleotide sequence ID" value="XM_060195775.1"/>
</dbReference>
<keyword evidence="2" id="KW-1185">Reference proteome</keyword>
<feature type="compositionally biased region" description="Basic residues" evidence="1">
    <location>
        <begin position="107"/>
        <end position="136"/>
    </location>
</feature>
<organism evidence="2 3">
    <name type="scientific">Erinaceus europaeus</name>
    <name type="common">Western European hedgehog</name>
    <dbReference type="NCBI Taxonomy" id="9365"/>
    <lineage>
        <taxon>Eukaryota</taxon>
        <taxon>Metazoa</taxon>
        <taxon>Chordata</taxon>
        <taxon>Craniata</taxon>
        <taxon>Vertebrata</taxon>
        <taxon>Euteleostomi</taxon>
        <taxon>Mammalia</taxon>
        <taxon>Eutheria</taxon>
        <taxon>Laurasiatheria</taxon>
        <taxon>Eulipotyphla</taxon>
        <taxon>Erinaceidae</taxon>
        <taxon>Erinaceinae</taxon>
        <taxon>Erinaceus</taxon>
    </lineage>
</organism>
<dbReference type="Proteomes" id="UP001652624">
    <property type="component" value="Chromosome 8"/>
</dbReference>
<name>A0ABM3XSF4_ERIEU</name>
<feature type="region of interest" description="Disordered" evidence="1">
    <location>
        <begin position="1"/>
        <end position="232"/>
    </location>
</feature>
<evidence type="ECO:0000256" key="1">
    <source>
        <dbReference type="SAM" id="MobiDB-lite"/>
    </source>
</evidence>
<dbReference type="GeneID" id="132539843"/>
<evidence type="ECO:0000313" key="3">
    <source>
        <dbReference type="RefSeq" id="XP_060051758.1"/>
    </source>
</evidence>
<feature type="compositionally biased region" description="Basic and acidic residues" evidence="1">
    <location>
        <begin position="169"/>
        <end position="188"/>
    </location>
</feature>
<gene>
    <name evidence="3" type="primary">LOC132539843</name>
</gene>
<reference evidence="3" key="1">
    <citation type="submission" date="2025-08" db="UniProtKB">
        <authorList>
            <consortium name="RefSeq"/>
        </authorList>
    </citation>
    <scope>IDENTIFICATION</scope>
</reference>
<accession>A0ABM3XSF4</accession>
<evidence type="ECO:0000313" key="2">
    <source>
        <dbReference type="Proteomes" id="UP001652624"/>
    </source>
</evidence>
<proteinExistence type="predicted"/>
<sequence>MVIQPARQIDLISSQLETKPHKKSPSISPPNFPDASCSPKHLPPQPAARALGRGPRPSGHRGADTPPPAPAEAPAARSGLRAPETCKRRSPGVRLPAPPALGPATCRARKARTFPSLRHSRPHPGRHRSPPPRRPPRSPPPRLPGVLRRQRRPRCRSPGPGQSGVGETAQRERTGEVAGRERKGERAQHRFGLFHPPGQGKRSREHTTAHAWHPPPPPPPPPPPRVPAAASALDQATPLRARARRAALPVTPAPTSPSLPPPTHLPALASSRSLTTALFRSRGPMAARFYYISARGWGLAVPAAFVRAPRRGPGDVAFCPRCPSPPACWLGGFSGTGSRVTYWGAEGTVRGVFQIVPSHGRLSGLSSRVRPCVSAVRYVAAAGVAGRRWAETTESGCRRPRALWPPPV</sequence>
<protein>
    <submittedName>
        <fullName evidence="3">Basic proline-rich protein-like</fullName>
    </submittedName>
</protein>